<dbReference type="UniPathway" id="UPA00219"/>
<dbReference type="STRING" id="492660.SAMN05192566_1660"/>
<evidence type="ECO:0000256" key="6">
    <source>
        <dbReference type="ARBA" id="ARBA00022490"/>
    </source>
</evidence>
<keyword evidence="7 17" id="KW-0436">Ligase</keyword>
<accession>A0A1G9CWL6</accession>
<feature type="binding site" evidence="19">
    <location>
        <position position="259"/>
    </location>
    <ligand>
        <name>Mg(2+)</name>
        <dbReference type="ChEBI" id="CHEBI:18420"/>
        <label>1</label>
    </ligand>
</feature>
<evidence type="ECO:0000313" key="22">
    <source>
        <dbReference type="EMBL" id="SDK56049.1"/>
    </source>
</evidence>
<dbReference type="GO" id="GO:0009252">
    <property type="term" value="P:peptidoglycan biosynthetic process"/>
    <property type="evidence" value="ECO:0007669"/>
    <property type="project" value="UniProtKB-UniRule"/>
</dbReference>
<dbReference type="GO" id="GO:0071555">
    <property type="term" value="P:cell wall organization"/>
    <property type="evidence" value="ECO:0007669"/>
    <property type="project" value="UniProtKB-KW"/>
</dbReference>
<keyword evidence="10 20" id="KW-0067">ATP-binding</keyword>
<dbReference type="EMBL" id="FNFX01000003">
    <property type="protein sequence ID" value="SDK56049.1"/>
    <property type="molecule type" value="Genomic_DNA"/>
</dbReference>
<dbReference type="AlphaFoldDB" id="A0A1G9CWL6"/>
<feature type="binding site" evidence="19">
    <location>
        <position position="272"/>
    </location>
    <ligand>
        <name>Mg(2+)</name>
        <dbReference type="ChEBI" id="CHEBI:18420"/>
        <label>1</label>
    </ligand>
</feature>
<feature type="binding site" evidence="19">
    <location>
        <position position="272"/>
    </location>
    <ligand>
        <name>Mg(2+)</name>
        <dbReference type="ChEBI" id="CHEBI:18420"/>
        <label>2</label>
    </ligand>
</feature>
<dbReference type="Gene3D" id="3.30.1490.20">
    <property type="entry name" value="ATP-grasp fold, A domain"/>
    <property type="match status" value="1"/>
</dbReference>
<feature type="domain" description="ATP-grasp" evidence="21">
    <location>
        <begin position="110"/>
        <end position="305"/>
    </location>
</feature>
<dbReference type="InterPro" id="IPR013815">
    <property type="entry name" value="ATP_grasp_subdomain_1"/>
</dbReference>
<keyword evidence="14 19" id="KW-0464">Manganese</keyword>
<evidence type="ECO:0000259" key="21">
    <source>
        <dbReference type="PROSITE" id="PS50975"/>
    </source>
</evidence>
<dbReference type="InterPro" id="IPR016185">
    <property type="entry name" value="PreATP-grasp_dom_sf"/>
</dbReference>
<evidence type="ECO:0000256" key="7">
    <source>
        <dbReference type="ARBA" id="ARBA00022598"/>
    </source>
</evidence>
<comment type="pathway">
    <text evidence="17">Cell wall biogenesis; peptidoglycan biosynthesis.</text>
</comment>
<dbReference type="InterPro" id="IPR011095">
    <property type="entry name" value="Dala_Dala_lig_C"/>
</dbReference>
<proteinExistence type="inferred from homology"/>
<dbReference type="Pfam" id="PF01820">
    <property type="entry name" value="Dala_Dala_lig_N"/>
    <property type="match status" value="2"/>
</dbReference>
<evidence type="ECO:0000256" key="20">
    <source>
        <dbReference type="PROSITE-ProRule" id="PRU00409"/>
    </source>
</evidence>
<keyword evidence="6 17" id="KW-0963">Cytoplasm</keyword>
<name>A0A1G9CWL6_9PROT</name>
<evidence type="ECO:0000256" key="9">
    <source>
        <dbReference type="ARBA" id="ARBA00022741"/>
    </source>
</evidence>
<dbReference type="Proteomes" id="UP000198629">
    <property type="component" value="Unassembled WGS sequence"/>
</dbReference>
<evidence type="ECO:0000256" key="19">
    <source>
        <dbReference type="PIRSR" id="PIRSR039102-3"/>
    </source>
</evidence>
<keyword evidence="9 20" id="KW-0547">Nucleotide-binding</keyword>
<dbReference type="Gene3D" id="3.40.50.20">
    <property type="match status" value="1"/>
</dbReference>
<dbReference type="InterPro" id="IPR000291">
    <property type="entry name" value="D-Ala_lig_Van_CS"/>
</dbReference>
<keyword evidence="8 19" id="KW-0479">Metal-binding</keyword>
<dbReference type="InterPro" id="IPR011761">
    <property type="entry name" value="ATP-grasp"/>
</dbReference>
<dbReference type="NCBIfam" id="NF002378">
    <property type="entry name" value="PRK01372.1"/>
    <property type="match status" value="1"/>
</dbReference>
<evidence type="ECO:0000256" key="1">
    <source>
        <dbReference type="ARBA" id="ARBA00001936"/>
    </source>
</evidence>
<dbReference type="InterPro" id="IPR005905">
    <property type="entry name" value="D_ala_D_ala"/>
</dbReference>
<dbReference type="EC" id="6.3.2.4" evidence="5 17"/>
<evidence type="ECO:0000313" key="23">
    <source>
        <dbReference type="Proteomes" id="UP000198629"/>
    </source>
</evidence>
<evidence type="ECO:0000256" key="17">
    <source>
        <dbReference type="HAMAP-Rule" id="MF_00047"/>
    </source>
</evidence>
<dbReference type="FunFam" id="3.30.470.20:FF:000008">
    <property type="entry name" value="D-alanine--D-alanine ligase"/>
    <property type="match status" value="1"/>
</dbReference>
<keyword evidence="12 17" id="KW-0133">Cell shape</keyword>
<evidence type="ECO:0000256" key="12">
    <source>
        <dbReference type="ARBA" id="ARBA00022960"/>
    </source>
</evidence>
<keyword evidence="15 17" id="KW-0961">Cell wall biogenesis/degradation</keyword>
<dbReference type="GO" id="GO:0008716">
    <property type="term" value="F:D-alanine-D-alanine ligase activity"/>
    <property type="evidence" value="ECO:0007669"/>
    <property type="project" value="UniProtKB-UniRule"/>
</dbReference>
<dbReference type="Gene3D" id="3.30.470.20">
    <property type="entry name" value="ATP-grasp fold, B domain"/>
    <property type="match status" value="1"/>
</dbReference>
<dbReference type="RefSeq" id="WP_245652722.1">
    <property type="nucleotide sequence ID" value="NZ_FNFX01000003.1"/>
</dbReference>
<comment type="cofactor">
    <cofactor evidence="1">
        <name>Mn(2+)</name>
        <dbReference type="ChEBI" id="CHEBI:29035"/>
    </cofactor>
</comment>
<evidence type="ECO:0000256" key="11">
    <source>
        <dbReference type="ARBA" id="ARBA00022842"/>
    </source>
</evidence>
<dbReference type="SUPFAM" id="SSF56059">
    <property type="entry name" value="Glutathione synthetase ATP-binding domain-like"/>
    <property type="match status" value="1"/>
</dbReference>
<dbReference type="GO" id="GO:0005829">
    <property type="term" value="C:cytosol"/>
    <property type="evidence" value="ECO:0007669"/>
    <property type="project" value="TreeGrafter"/>
</dbReference>
<comment type="cofactor">
    <cofactor evidence="19">
        <name>Mg(2+)</name>
        <dbReference type="ChEBI" id="CHEBI:18420"/>
    </cofactor>
    <cofactor evidence="19">
        <name>Mn(2+)</name>
        <dbReference type="ChEBI" id="CHEBI:29035"/>
    </cofactor>
    <text evidence="19">Binds 2 magnesium or manganese ions per subunit.</text>
</comment>
<evidence type="ECO:0000256" key="3">
    <source>
        <dbReference type="ARBA" id="ARBA00004496"/>
    </source>
</evidence>
<evidence type="ECO:0000256" key="13">
    <source>
        <dbReference type="ARBA" id="ARBA00022984"/>
    </source>
</evidence>
<dbReference type="NCBIfam" id="TIGR01205">
    <property type="entry name" value="D_ala_D_alaTIGR"/>
    <property type="match status" value="1"/>
</dbReference>
<gene>
    <name evidence="17" type="primary">ddl</name>
    <name evidence="22" type="ORF">SAMN05192566_1660</name>
</gene>
<evidence type="ECO:0000256" key="8">
    <source>
        <dbReference type="ARBA" id="ARBA00022723"/>
    </source>
</evidence>
<evidence type="ECO:0000256" key="10">
    <source>
        <dbReference type="ARBA" id="ARBA00022840"/>
    </source>
</evidence>
<dbReference type="FunFam" id="3.40.50.20:FF:000013">
    <property type="entry name" value="D-alanine--D-alanine ligase"/>
    <property type="match status" value="1"/>
</dbReference>
<dbReference type="Pfam" id="PF07478">
    <property type="entry name" value="Dala_Dala_lig_C"/>
    <property type="match status" value="1"/>
</dbReference>
<protein>
    <recommendedName>
        <fullName evidence="5 17">D-alanine--D-alanine ligase</fullName>
        <ecNumber evidence="5 17">6.3.2.4</ecNumber>
    </recommendedName>
    <alternativeName>
        <fullName evidence="17">D-Ala-D-Ala ligase</fullName>
    </alternativeName>
    <alternativeName>
        <fullName evidence="17">D-alanylalanine synthetase</fullName>
    </alternativeName>
</protein>
<feature type="active site" evidence="18">
    <location>
        <position position="26"/>
    </location>
</feature>
<comment type="similarity">
    <text evidence="4 17">Belongs to the D-alanine--D-alanine ligase family.</text>
</comment>
<dbReference type="GO" id="GO:0008360">
    <property type="term" value="P:regulation of cell shape"/>
    <property type="evidence" value="ECO:0007669"/>
    <property type="project" value="UniProtKB-KW"/>
</dbReference>
<evidence type="ECO:0000256" key="15">
    <source>
        <dbReference type="ARBA" id="ARBA00023316"/>
    </source>
</evidence>
<organism evidence="22 23">
    <name type="scientific">Methylophilus rhizosphaerae</name>
    <dbReference type="NCBI Taxonomy" id="492660"/>
    <lineage>
        <taxon>Bacteria</taxon>
        <taxon>Pseudomonadati</taxon>
        <taxon>Pseudomonadota</taxon>
        <taxon>Betaproteobacteria</taxon>
        <taxon>Nitrosomonadales</taxon>
        <taxon>Methylophilaceae</taxon>
        <taxon>Methylophilus</taxon>
    </lineage>
</organism>
<evidence type="ECO:0000256" key="4">
    <source>
        <dbReference type="ARBA" id="ARBA00010871"/>
    </source>
</evidence>
<evidence type="ECO:0000256" key="18">
    <source>
        <dbReference type="PIRSR" id="PIRSR039102-1"/>
    </source>
</evidence>
<comment type="catalytic activity">
    <reaction evidence="16 17">
        <text>2 D-alanine + ATP = D-alanyl-D-alanine + ADP + phosphate + H(+)</text>
        <dbReference type="Rhea" id="RHEA:11224"/>
        <dbReference type="ChEBI" id="CHEBI:15378"/>
        <dbReference type="ChEBI" id="CHEBI:30616"/>
        <dbReference type="ChEBI" id="CHEBI:43474"/>
        <dbReference type="ChEBI" id="CHEBI:57416"/>
        <dbReference type="ChEBI" id="CHEBI:57822"/>
        <dbReference type="ChEBI" id="CHEBI:456216"/>
        <dbReference type="EC" id="6.3.2.4"/>
    </reaction>
</comment>
<keyword evidence="13 17" id="KW-0573">Peptidoglycan synthesis</keyword>
<dbReference type="GO" id="GO:0005524">
    <property type="term" value="F:ATP binding"/>
    <property type="evidence" value="ECO:0007669"/>
    <property type="project" value="UniProtKB-UniRule"/>
</dbReference>
<dbReference type="PROSITE" id="PS00844">
    <property type="entry name" value="DALA_DALA_LIGASE_2"/>
    <property type="match status" value="1"/>
</dbReference>
<reference evidence="23" key="1">
    <citation type="submission" date="2016-10" db="EMBL/GenBank/DDBJ databases">
        <authorList>
            <person name="Varghese N."/>
            <person name="Submissions S."/>
        </authorList>
    </citation>
    <scope>NUCLEOTIDE SEQUENCE [LARGE SCALE GENOMIC DNA]</scope>
    <source>
        <strain evidence="23">CBMB127</strain>
    </source>
</reference>
<evidence type="ECO:0000256" key="2">
    <source>
        <dbReference type="ARBA" id="ARBA00003921"/>
    </source>
</evidence>
<sequence length="329" mass="35597">MSLNSVNMAQQAFGKVAVLFGGRSGEREVSLKSGSAVLAALQRQGVDAHAFDPATEDLSALKAFDRAFIALHGRYGEDGTIQGALELMDIPYTGSGVMASALGMDKWRTKLLWTAAGVVTPNYVLMDDSTHAENVVTALGLPLFVKPANEGSSIGVSKVKQASDLVTAYTLAKQSDPLVIVEQFVGGGEYTVGILGETALPIVRIVPKNEYYDYEAKYLRDDTEYRCPSGLSAEQEKQIQAEALQAFNVLGCKGWGRVDFLMDERGRHYFLEVNTSPGMTDHSLVPMAAKAAGLDFDALVVRILQQTLFAANPFCSKPWYRDNGINDVA</sequence>
<evidence type="ECO:0000256" key="16">
    <source>
        <dbReference type="ARBA" id="ARBA00047614"/>
    </source>
</evidence>
<dbReference type="PROSITE" id="PS50975">
    <property type="entry name" value="ATP_GRASP"/>
    <property type="match status" value="1"/>
</dbReference>
<keyword evidence="11 19" id="KW-0460">Magnesium</keyword>
<comment type="subcellular location">
    <subcellularLocation>
        <location evidence="3 17">Cytoplasm</location>
    </subcellularLocation>
</comment>
<feature type="binding site" evidence="19">
    <location>
        <position position="274"/>
    </location>
    <ligand>
        <name>Mg(2+)</name>
        <dbReference type="ChEBI" id="CHEBI:18420"/>
        <label>2</label>
    </ligand>
</feature>
<evidence type="ECO:0000256" key="5">
    <source>
        <dbReference type="ARBA" id="ARBA00012216"/>
    </source>
</evidence>
<dbReference type="PIRSF" id="PIRSF039102">
    <property type="entry name" value="Ddl/VanB"/>
    <property type="match status" value="1"/>
</dbReference>
<dbReference type="GO" id="GO:0046872">
    <property type="term" value="F:metal ion binding"/>
    <property type="evidence" value="ECO:0007669"/>
    <property type="project" value="UniProtKB-KW"/>
</dbReference>
<comment type="function">
    <text evidence="2 17">Cell wall formation.</text>
</comment>
<dbReference type="PANTHER" id="PTHR23132">
    <property type="entry name" value="D-ALANINE--D-ALANINE LIGASE"/>
    <property type="match status" value="1"/>
</dbReference>
<feature type="active site" evidence="18">
    <location>
        <position position="283"/>
    </location>
</feature>
<keyword evidence="23" id="KW-1185">Reference proteome</keyword>
<evidence type="ECO:0000256" key="14">
    <source>
        <dbReference type="ARBA" id="ARBA00023211"/>
    </source>
</evidence>
<dbReference type="PROSITE" id="PS00843">
    <property type="entry name" value="DALA_DALA_LIGASE_1"/>
    <property type="match status" value="1"/>
</dbReference>
<feature type="active site" evidence="18">
    <location>
        <position position="152"/>
    </location>
</feature>
<dbReference type="PANTHER" id="PTHR23132:SF23">
    <property type="entry name" value="D-ALANINE--D-ALANINE LIGASE B"/>
    <property type="match status" value="1"/>
</dbReference>
<dbReference type="SUPFAM" id="SSF52440">
    <property type="entry name" value="PreATP-grasp domain"/>
    <property type="match status" value="1"/>
</dbReference>
<dbReference type="HAMAP" id="MF_00047">
    <property type="entry name" value="Dala_Dala_lig"/>
    <property type="match status" value="1"/>
</dbReference>
<dbReference type="InterPro" id="IPR011127">
    <property type="entry name" value="Dala_Dala_lig_N"/>
</dbReference>